<dbReference type="RefSeq" id="WP_030523640.1">
    <property type="nucleotide sequence ID" value="NZ_JBEYBD010000023.1"/>
</dbReference>
<evidence type="ECO:0000313" key="1">
    <source>
        <dbReference type="EMBL" id="MEU1953994.1"/>
    </source>
</evidence>
<gene>
    <name evidence="1" type="ORF">ABZ510_19275</name>
</gene>
<evidence type="ECO:0008006" key="3">
    <source>
        <dbReference type="Google" id="ProtNLM"/>
    </source>
</evidence>
<proteinExistence type="predicted"/>
<dbReference type="GeneID" id="96245345"/>
<evidence type="ECO:0000313" key="2">
    <source>
        <dbReference type="Proteomes" id="UP001550628"/>
    </source>
</evidence>
<name>A0ABV2WSZ4_9NOCA</name>
<dbReference type="Proteomes" id="UP001550628">
    <property type="component" value="Unassembled WGS sequence"/>
</dbReference>
<sequence>MSHSIALGWIDYDISHDPEHDRDRIQRLAHKLGYHLIWPSERSVLGVVDQVRNAGADLVILPAPDHLGPIELNAVMDLADVETVVPRLSFARWSSVQAKP</sequence>
<accession>A0ABV2WSZ4</accession>
<reference evidence="1 2" key="1">
    <citation type="submission" date="2024-06" db="EMBL/GenBank/DDBJ databases">
        <title>The Natural Products Discovery Center: Release of the First 8490 Sequenced Strains for Exploring Actinobacteria Biosynthetic Diversity.</title>
        <authorList>
            <person name="Kalkreuter E."/>
            <person name="Kautsar S.A."/>
            <person name="Yang D."/>
            <person name="Bader C.D."/>
            <person name="Teijaro C.N."/>
            <person name="Fluegel L."/>
            <person name="Davis C.M."/>
            <person name="Simpson J.R."/>
            <person name="Lauterbach L."/>
            <person name="Steele A.D."/>
            <person name="Gui C."/>
            <person name="Meng S."/>
            <person name="Li G."/>
            <person name="Viehrig K."/>
            <person name="Ye F."/>
            <person name="Su P."/>
            <person name="Kiefer A.F."/>
            <person name="Nichols A."/>
            <person name="Cepeda A.J."/>
            <person name="Yan W."/>
            <person name="Fan B."/>
            <person name="Jiang Y."/>
            <person name="Adhikari A."/>
            <person name="Zheng C.-J."/>
            <person name="Schuster L."/>
            <person name="Cowan T.M."/>
            <person name="Smanski M.J."/>
            <person name="Chevrette M.G."/>
            <person name="De Carvalho L.P.S."/>
            <person name="Shen B."/>
        </authorList>
    </citation>
    <scope>NUCLEOTIDE SEQUENCE [LARGE SCALE GENOMIC DNA]</scope>
    <source>
        <strain evidence="1 2">NPDC019708</strain>
    </source>
</reference>
<organism evidence="1 2">
    <name type="scientific">Nocardia rhamnosiphila</name>
    <dbReference type="NCBI Taxonomy" id="426716"/>
    <lineage>
        <taxon>Bacteria</taxon>
        <taxon>Bacillati</taxon>
        <taxon>Actinomycetota</taxon>
        <taxon>Actinomycetes</taxon>
        <taxon>Mycobacteriales</taxon>
        <taxon>Nocardiaceae</taxon>
        <taxon>Nocardia</taxon>
    </lineage>
</organism>
<comment type="caution">
    <text evidence="1">The sequence shown here is derived from an EMBL/GenBank/DDBJ whole genome shotgun (WGS) entry which is preliminary data.</text>
</comment>
<dbReference type="EMBL" id="JBEYBF010000012">
    <property type="protein sequence ID" value="MEU1953994.1"/>
    <property type="molecule type" value="Genomic_DNA"/>
</dbReference>
<keyword evidence="2" id="KW-1185">Reference proteome</keyword>
<protein>
    <recommendedName>
        <fullName evidence="3">LLM class flavin-dependent oxidoreductase</fullName>
    </recommendedName>
</protein>